<dbReference type="GeneID" id="25986532"/>
<dbReference type="AlphaFoldDB" id="J5SX65"/>
<protein>
    <submittedName>
        <fullName evidence="1">Uncharacterized protein</fullName>
    </submittedName>
</protein>
<accession>J5SX65</accession>
<sequence length="165" mass="18821">MSTRSNTPTTNKPQIDLISEATVELKKLITTIHLESVVAIRGVNVIAAETRAMDAHLSRLKVKAKAKNPNDLKMSFEMIVYAALWRQVRRPGGLIPRSIRAYDRYLARSKDLLNDFKTKFPVNHPELRDILAELVDIVDDAERIVESLRYQEGRVRDRLVEAVQS</sequence>
<dbReference type="KEGG" id="tasa:A1Q1_03019"/>
<gene>
    <name evidence="1" type="ORF">A1Q1_03019</name>
</gene>
<comment type="caution">
    <text evidence="1">The sequence shown here is derived from an EMBL/GenBank/DDBJ whole genome shotgun (WGS) entry which is preliminary data.</text>
</comment>
<dbReference type="EMBL" id="ALBS01000217">
    <property type="protein sequence ID" value="EJT47981.1"/>
    <property type="molecule type" value="Genomic_DNA"/>
</dbReference>
<dbReference type="Proteomes" id="UP000002748">
    <property type="component" value="Unassembled WGS sequence"/>
</dbReference>
<organism evidence="1 2">
    <name type="scientific">Trichosporon asahii var. asahii (strain ATCC 90039 / CBS 2479 / JCM 2466 / KCTC 7840 / NBRC 103889/ NCYC 2677 / UAMH 7654)</name>
    <name type="common">Yeast</name>
    <dbReference type="NCBI Taxonomy" id="1186058"/>
    <lineage>
        <taxon>Eukaryota</taxon>
        <taxon>Fungi</taxon>
        <taxon>Dikarya</taxon>
        <taxon>Basidiomycota</taxon>
        <taxon>Agaricomycotina</taxon>
        <taxon>Tremellomycetes</taxon>
        <taxon>Trichosporonales</taxon>
        <taxon>Trichosporonaceae</taxon>
        <taxon>Trichosporon</taxon>
    </lineage>
</organism>
<dbReference type="HOGENOM" id="CLU_1611968_0_0_1"/>
<reference evidence="1 2" key="1">
    <citation type="journal article" date="2012" name="Eukaryot. Cell">
        <title>Draft genome sequence of CBS 2479, the standard type strain of Trichosporon asahii.</title>
        <authorList>
            <person name="Yang R.Y."/>
            <person name="Li H.T."/>
            <person name="Zhu H."/>
            <person name="Zhou G.P."/>
            <person name="Wang M."/>
            <person name="Wang L."/>
        </authorList>
    </citation>
    <scope>NUCLEOTIDE SEQUENCE [LARGE SCALE GENOMIC DNA]</scope>
    <source>
        <strain evidence="2">ATCC 90039 / CBS 2479 / JCM 2466 / KCTC 7840 / NCYC 2677 / UAMH 7654</strain>
    </source>
</reference>
<name>J5SX65_TRIAS</name>
<dbReference type="VEuPathDB" id="FungiDB:A1Q1_03019"/>
<evidence type="ECO:0000313" key="2">
    <source>
        <dbReference type="Proteomes" id="UP000002748"/>
    </source>
</evidence>
<proteinExistence type="predicted"/>
<evidence type="ECO:0000313" key="1">
    <source>
        <dbReference type="EMBL" id="EJT47981.1"/>
    </source>
</evidence>
<dbReference type="RefSeq" id="XP_014179723.1">
    <property type="nucleotide sequence ID" value="XM_014324248.1"/>
</dbReference>